<dbReference type="CDD" id="cd22910">
    <property type="entry name" value="HFD_H2B"/>
    <property type="match status" value="1"/>
</dbReference>
<dbReference type="GO" id="GO:0003677">
    <property type="term" value="F:DNA binding"/>
    <property type="evidence" value="ECO:0007669"/>
    <property type="project" value="InterPro"/>
</dbReference>
<evidence type="ECO:0000259" key="2">
    <source>
        <dbReference type="Pfam" id="PF00125"/>
    </source>
</evidence>
<dbReference type="GO" id="GO:0046982">
    <property type="term" value="F:protein heterodimerization activity"/>
    <property type="evidence" value="ECO:0007669"/>
    <property type="project" value="InterPro"/>
</dbReference>
<reference evidence="3" key="2">
    <citation type="submission" date="2025-08" db="UniProtKB">
        <authorList>
            <consortium name="Ensembl"/>
        </authorList>
    </citation>
    <scope>IDENTIFICATION</scope>
</reference>
<dbReference type="InterPro" id="IPR007125">
    <property type="entry name" value="H2A/H2B/H3"/>
</dbReference>
<dbReference type="SMART" id="SM00427">
    <property type="entry name" value="H2B"/>
    <property type="match status" value="1"/>
</dbReference>
<dbReference type="InterPro" id="IPR009072">
    <property type="entry name" value="Histone-fold"/>
</dbReference>
<comment type="similarity">
    <text evidence="1">Belongs to the histone H2B family.</text>
</comment>
<dbReference type="Gene3D" id="1.10.20.10">
    <property type="entry name" value="Histone, subunit A"/>
    <property type="match status" value="1"/>
</dbReference>
<dbReference type="InterPro" id="IPR000558">
    <property type="entry name" value="Histone_H2B"/>
</dbReference>
<proteinExistence type="inferred from homology"/>
<dbReference type="Pfam" id="PF00125">
    <property type="entry name" value="Histone"/>
    <property type="match status" value="1"/>
</dbReference>
<name>A0A8C8UBK8_PERMB</name>
<evidence type="ECO:0000313" key="4">
    <source>
        <dbReference type="Proteomes" id="UP000694547"/>
    </source>
</evidence>
<dbReference type="PRINTS" id="PR00621">
    <property type="entry name" value="HISTONEH2B"/>
</dbReference>
<accession>A0A8C8UBK8</accession>
<evidence type="ECO:0000313" key="3">
    <source>
        <dbReference type="Ensembl" id="ENSPEMP00000029276.1"/>
    </source>
</evidence>
<organism evidence="3 4">
    <name type="scientific">Peromyscus maniculatus bairdii</name>
    <name type="common">Prairie deer mouse</name>
    <dbReference type="NCBI Taxonomy" id="230844"/>
    <lineage>
        <taxon>Eukaryota</taxon>
        <taxon>Metazoa</taxon>
        <taxon>Chordata</taxon>
        <taxon>Craniata</taxon>
        <taxon>Vertebrata</taxon>
        <taxon>Euteleostomi</taxon>
        <taxon>Mammalia</taxon>
        <taxon>Eutheria</taxon>
        <taxon>Euarchontoglires</taxon>
        <taxon>Glires</taxon>
        <taxon>Rodentia</taxon>
        <taxon>Myomorpha</taxon>
        <taxon>Muroidea</taxon>
        <taxon>Cricetidae</taxon>
        <taxon>Neotominae</taxon>
        <taxon>Peromyscus</taxon>
    </lineage>
</organism>
<dbReference type="GeneTree" id="ENSGT01150000287005"/>
<dbReference type="Ensembl" id="ENSPEMT00000035246.1">
    <property type="protein sequence ID" value="ENSPEMP00000029276.1"/>
    <property type="gene ID" value="ENSPEMG00000025701.1"/>
</dbReference>
<feature type="domain" description="Core Histone H2A/H2B/H3" evidence="2">
    <location>
        <begin position="4"/>
        <end position="46"/>
    </location>
</feature>
<protein>
    <recommendedName>
        <fullName evidence="2">Core Histone H2A/H2B/H3 domain-containing protein</fullName>
    </recommendedName>
</protein>
<dbReference type="PANTHER" id="PTHR23428">
    <property type="entry name" value="HISTONE H2B"/>
    <property type="match status" value="1"/>
</dbReference>
<reference evidence="3" key="3">
    <citation type="submission" date="2025-09" db="UniProtKB">
        <authorList>
            <consortium name="Ensembl"/>
        </authorList>
    </citation>
    <scope>IDENTIFICATION</scope>
</reference>
<dbReference type="AlphaFoldDB" id="A0A8C8UBK8"/>
<dbReference type="SUPFAM" id="SSF47113">
    <property type="entry name" value="Histone-fold"/>
    <property type="match status" value="1"/>
</dbReference>
<dbReference type="GO" id="GO:0030527">
    <property type="term" value="F:structural constituent of chromatin"/>
    <property type="evidence" value="ECO:0007669"/>
    <property type="project" value="InterPro"/>
</dbReference>
<evidence type="ECO:0000256" key="1">
    <source>
        <dbReference type="ARBA" id="ARBA00006846"/>
    </source>
</evidence>
<dbReference type="Proteomes" id="UP000694547">
    <property type="component" value="Chromosome X"/>
</dbReference>
<sequence>MGGSVRILDSFVKDMFERIANEASNLARQNKSSTINSREIQTAVRLLLPGKICKQAVSEGTMALVRYISSK</sequence>
<dbReference type="GO" id="GO:0000786">
    <property type="term" value="C:nucleosome"/>
    <property type="evidence" value="ECO:0007669"/>
    <property type="project" value="InterPro"/>
</dbReference>
<keyword evidence="4" id="KW-1185">Reference proteome</keyword>
<reference evidence="3 4" key="1">
    <citation type="submission" date="2018-10" db="EMBL/GenBank/DDBJ databases">
        <title>Improved assembly of the deer mouse Peromyscus maniculatus genome.</title>
        <authorList>
            <person name="Lassance J.-M."/>
            <person name="Hoekstra H.E."/>
        </authorList>
    </citation>
    <scope>NUCLEOTIDE SEQUENCE [LARGE SCALE GENOMIC DNA]</scope>
</reference>